<gene>
    <name evidence="2" type="ORF">PsYK624_045250</name>
</gene>
<evidence type="ECO:0000313" key="3">
    <source>
        <dbReference type="Proteomes" id="UP000703269"/>
    </source>
</evidence>
<name>A0A9P3G5G2_9APHY</name>
<comment type="caution">
    <text evidence="2">The sequence shown here is derived from an EMBL/GenBank/DDBJ whole genome shotgun (WGS) entry which is preliminary data.</text>
</comment>
<organism evidence="2 3">
    <name type="scientific">Phanerochaete sordida</name>
    <dbReference type="NCBI Taxonomy" id="48140"/>
    <lineage>
        <taxon>Eukaryota</taxon>
        <taxon>Fungi</taxon>
        <taxon>Dikarya</taxon>
        <taxon>Basidiomycota</taxon>
        <taxon>Agaricomycotina</taxon>
        <taxon>Agaricomycetes</taxon>
        <taxon>Polyporales</taxon>
        <taxon>Phanerochaetaceae</taxon>
        <taxon>Phanerochaete</taxon>
    </lineage>
</organism>
<protein>
    <submittedName>
        <fullName evidence="2">Uncharacterized protein</fullName>
    </submittedName>
</protein>
<reference evidence="2 3" key="1">
    <citation type="submission" date="2021-08" db="EMBL/GenBank/DDBJ databases">
        <title>Draft Genome Sequence of Phanerochaete sordida strain YK-624.</title>
        <authorList>
            <person name="Mori T."/>
            <person name="Dohra H."/>
            <person name="Suzuki T."/>
            <person name="Kawagishi H."/>
            <person name="Hirai H."/>
        </authorList>
    </citation>
    <scope>NUCLEOTIDE SEQUENCE [LARGE SCALE GENOMIC DNA]</scope>
    <source>
        <strain evidence="2 3">YK-624</strain>
    </source>
</reference>
<evidence type="ECO:0000256" key="1">
    <source>
        <dbReference type="SAM" id="MobiDB-lite"/>
    </source>
</evidence>
<keyword evidence="3" id="KW-1185">Reference proteome</keyword>
<feature type="region of interest" description="Disordered" evidence="1">
    <location>
        <begin position="304"/>
        <end position="326"/>
    </location>
</feature>
<dbReference type="EMBL" id="BPQB01000009">
    <property type="protein sequence ID" value="GJE88442.1"/>
    <property type="molecule type" value="Genomic_DNA"/>
</dbReference>
<sequence>MSYSPSWVTYAEQLVGRGFGLPLWQPEAEPGPYGDVQIGDVGFVSEGQFIRLFNAMYPADHPINVYGVPQNFVVLQPDRRHFRTRPRYVAPGPICTSTTRFQKVGAEVADQANIVGASYSFSCHGSKGAVTVLGGFGHQEWYISNRAFWEYIAAHHSSWCTYAKEKGFLVRSDAIVLVSGWLKTTNWALAAISNSSTAHEFSISASAGSYASASFEVTAGSAVQMSWVTRCGPFNDDVSPGACNQCLFIRYYKIKTRPLKLGRAIGVKAEARDLVDPGDGRPSRAEYSALRRFFDRLLNAQRDISSPSSADQAPQECEDEVTGDLSSGSMDIEISEEPNIYCLSIAEPLNDLLELVLERRPDAKSVVLCHDDLFSLFPPEMYPQGITKDAMQEQLRVQGLETKVDDDGVAYVFITPNPVIEGDAVEGTALSRFLQDAGFH</sequence>
<evidence type="ECO:0000313" key="2">
    <source>
        <dbReference type="EMBL" id="GJE88442.1"/>
    </source>
</evidence>
<dbReference type="Proteomes" id="UP000703269">
    <property type="component" value="Unassembled WGS sequence"/>
</dbReference>
<dbReference type="AlphaFoldDB" id="A0A9P3G5G2"/>
<accession>A0A9P3G5G2</accession>
<proteinExistence type="predicted"/>
<dbReference type="OrthoDB" id="3222453at2759"/>